<dbReference type="InterPro" id="IPR007324">
    <property type="entry name" value="Sugar-bd_dom_put"/>
</dbReference>
<dbReference type="AlphaFoldDB" id="A0A9D2PVE0"/>
<dbReference type="PANTHER" id="PTHR34294">
    <property type="entry name" value="TRANSCRIPTIONAL REGULATOR-RELATED"/>
    <property type="match status" value="1"/>
</dbReference>
<reference evidence="6" key="2">
    <citation type="submission" date="2021-04" db="EMBL/GenBank/DDBJ databases">
        <authorList>
            <person name="Gilroy R."/>
        </authorList>
    </citation>
    <scope>NUCLEOTIDE SEQUENCE</scope>
    <source>
        <strain evidence="6">CHK198-12963</strain>
    </source>
</reference>
<accession>A0A9D2PVE0</accession>
<feature type="domain" description="Sugar-binding" evidence="5">
    <location>
        <begin position="67"/>
        <end position="317"/>
    </location>
</feature>
<evidence type="ECO:0000256" key="2">
    <source>
        <dbReference type="ARBA" id="ARBA00023015"/>
    </source>
</evidence>
<protein>
    <recommendedName>
        <fullName evidence="5">Sugar-binding domain-containing protein</fullName>
    </recommendedName>
</protein>
<dbReference type="InterPro" id="IPR036388">
    <property type="entry name" value="WH-like_DNA-bd_sf"/>
</dbReference>
<proteinExistence type="inferred from homology"/>
<evidence type="ECO:0000256" key="1">
    <source>
        <dbReference type="ARBA" id="ARBA00010466"/>
    </source>
</evidence>
<comment type="similarity">
    <text evidence="1">Belongs to the SorC transcriptional regulatory family.</text>
</comment>
<keyword evidence="2" id="KW-0805">Transcription regulation</keyword>
<keyword evidence="3" id="KW-0238">DNA-binding</keyword>
<dbReference type="Gene3D" id="3.40.50.1360">
    <property type="match status" value="1"/>
</dbReference>
<dbReference type="Gene3D" id="1.10.10.10">
    <property type="entry name" value="Winged helix-like DNA-binding domain superfamily/Winged helix DNA-binding domain"/>
    <property type="match status" value="1"/>
</dbReference>
<dbReference type="InterPro" id="IPR037171">
    <property type="entry name" value="NagB/RpiA_transferase-like"/>
</dbReference>
<evidence type="ECO:0000256" key="4">
    <source>
        <dbReference type="ARBA" id="ARBA00023163"/>
    </source>
</evidence>
<dbReference type="PANTHER" id="PTHR34294:SF1">
    <property type="entry name" value="TRANSCRIPTIONAL REGULATOR LSRR"/>
    <property type="match status" value="1"/>
</dbReference>
<keyword evidence="4" id="KW-0804">Transcription</keyword>
<name>A0A9D2PVE0_9FIRM</name>
<dbReference type="Proteomes" id="UP000823863">
    <property type="component" value="Unassembled WGS sequence"/>
</dbReference>
<sequence length="324" mass="36821">MDIDHLQEKERRDVMAQMADLYYNQGKTQSEIAAHFGTNRFRVARMIQEAREERIVEIRIYFSDERNKALEEELKKCLKLKDVLVVNTRRSSYIDGLAQIGEAGADYLARILEQGAYLGVSWGKTLHSVISRLPDMHYHPVTAVQLAGYFPMTNPAVDARELTRMAALKCGGSCLYLDTPLYLRDLELKTRLWREPELERCLQSIRMLDVLVSGIGGLSSLPTRNPAVAPYLTEQDRRMEAACIGSIYGRMLDQEGNEADTDLNRRVMAAEREDLLRTPVRMVVACGRHKVDVLKKAAEKGWFNVLVTDADTAAHVMESQKQQM</sequence>
<dbReference type="SUPFAM" id="SSF100950">
    <property type="entry name" value="NagB/RpiA/CoA transferase-like"/>
    <property type="match status" value="1"/>
</dbReference>
<organism evidence="6 7">
    <name type="scientific">Candidatus Enterocloster excrementigallinarum</name>
    <dbReference type="NCBI Taxonomy" id="2838558"/>
    <lineage>
        <taxon>Bacteria</taxon>
        <taxon>Bacillati</taxon>
        <taxon>Bacillota</taxon>
        <taxon>Clostridia</taxon>
        <taxon>Lachnospirales</taxon>
        <taxon>Lachnospiraceae</taxon>
        <taxon>Enterocloster</taxon>
    </lineage>
</organism>
<dbReference type="Pfam" id="PF04198">
    <property type="entry name" value="Sugar-bind"/>
    <property type="match status" value="1"/>
</dbReference>
<comment type="caution">
    <text evidence="6">The sequence shown here is derived from an EMBL/GenBank/DDBJ whole genome shotgun (WGS) entry which is preliminary data.</text>
</comment>
<gene>
    <name evidence="6" type="ORF">H9931_14455</name>
</gene>
<evidence type="ECO:0000313" key="6">
    <source>
        <dbReference type="EMBL" id="HJC67889.1"/>
    </source>
</evidence>
<dbReference type="InterPro" id="IPR051054">
    <property type="entry name" value="SorC_transcr_regulators"/>
</dbReference>
<reference evidence="6" key="1">
    <citation type="journal article" date="2021" name="PeerJ">
        <title>Extensive microbial diversity within the chicken gut microbiome revealed by metagenomics and culture.</title>
        <authorList>
            <person name="Gilroy R."/>
            <person name="Ravi A."/>
            <person name="Getino M."/>
            <person name="Pursley I."/>
            <person name="Horton D.L."/>
            <person name="Alikhan N.F."/>
            <person name="Baker D."/>
            <person name="Gharbi K."/>
            <person name="Hall N."/>
            <person name="Watson M."/>
            <person name="Adriaenssens E.M."/>
            <person name="Foster-Nyarko E."/>
            <person name="Jarju S."/>
            <person name="Secka A."/>
            <person name="Antonio M."/>
            <person name="Oren A."/>
            <person name="Chaudhuri R.R."/>
            <person name="La Ragione R."/>
            <person name="Hildebrand F."/>
            <person name="Pallen M.J."/>
        </authorList>
    </citation>
    <scope>NUCLEOTIDE SEQUENCE</scope>
    <source>
        <strain evidence="6">CHK198-12963</strain>
    </source>
</reference>
<evidence type="ECO:0000256" key="3">
    <source>
        <dbReference type="ARBA" id="ARBA00023125"/>
    </source>
</evidence>
<evidence type="ECO:0000259" key="5">
    <source>
        <dbReference type="Pfam" id="PF04198"/>
    </source>
</evidence>
<dbReference type="GO" id="GO:0003677">
    <property type="term" value="F:DNA binding"/>
    <property type="evidence" value="ECO:0007669"/>
    <property type="project" value="UniProtKB-KW"/>
</dbReference>
<evidence type="ECO:0000313" key="7">
    <source>
        <dbReference type="Proteomes" id="UP000823863"/>
    </source>
</evidence>
<dbReference type="EMBL" id="DWWB01000086">
    <property type="protein sequence ID" value="HJC67889.1"/>
    <property type="molecule type" value="Genomic_DNA"/>
</dbReference>
<dbReference type="GO" id="GO:0030246">
    <property type="term" value="F:carbohydrate binding"/>
    <property type="evidence" value="ECO:0007669"/>
    <property type="project" value="InterPro"/>
</dbReference>